<sequence>MEEQISVSVIMPAYNAGNYIGQAIESVLCQEVPLELLVIDDCSSDNTVAVVKQYTRDERVALICNEQNQGAAESRNTGIRRARGKYLAFLDADDWWQQGKLKLQCTKLQETGMVLCCTGRELMNADGSSRGKSIGAPEIITYAMLLRTNSIACSSVVMKTEAAREFYMSHDELHEDYILWLKVLKKYGNACGINEPMLKSRMSQGGKSRNKLKSARMHFGVYRLMGIGRLASCYYFLMYMFHGVRKYL</sequence>
<accession>A0AC61RV29</accession>
<evidence type="ECO:0000313" key="1">
    <source>
        <dbReference type="EMBL" id="TGY95792.1"/>
    </source>
</evidence>
<protein>
    <submittedName>
        <fullName evidence="1">Glycosyltransferase family 2 protein</fullName>
    </submittedName>
</protein>
<organism evidence="1 2">
    <name type="scientific">Petralouisia muris</name>
    <dbReference type="NCBI Taxonomy" id="3032872"/>
    <lineage>
        <taxon>Bacteria</taxon>
        <taxon>Bacillati</taxon>
        <taxon>Bacillota</taxon>
        <taxon>Clostridia</taxon>
        <taxon>Lachnospirales</taxon>
        <taxon>Lachnospiraceae</taxon>
        <taxon>Petralouisia</taxon>
    </lineage>
</organism>
<dbReference type="Proteomes" id="UP000304953">
    <property type="component" value="Unassembled WGS sequence"/>
</dbReference>
<name>A0AC61RV29_9FIRM</name>
<reference evidence="1" key="1">
    <citation type="submission" date="2019-04" db="EMBL/GenBank/DDBJ databases">
        <title>Microbes associate with the intestines of laboratory mice.</title>
        <authorList>
            <person name="Navarre W."/>
            <person name="Wong E."/>
            <person name="Huang K."/>
            <person name="Tropini C."/>
            <person name="Ng K."/>
            <person name="Yu B."/>
        </authorList>
    </citation>
    <scope>NUCLEOTIDE SEQUENCE</scope>
    <source>
        <strain evidence="1">NM01_1-7b</strain>
    </source>
</reference>
<comment type="caution">
    <text evidence="1">The sequence shown here is derived from an EMBL/GenBank/DDBJ whole genome shotgun (WGS) entry which is preliminary data.</text>
</comment>
<evidence type="ECO:0000313" key="2">
    <source>
        <dbReference type="Proteomes" id="UP000304953"/>
    </source>
</evidence>
<gene>
    <name evidence="1" type="ORF">E5329_13180</name>
</gene>
<proteinExistence type="predicted"/>
<keyword evidence="2" id="KW-1185">Reference proteome</keyword>
<dbReference type="EMBL" id="SRYA01000024">
    <property type="protein sequence ID" value="TGY95792.1"/>
    <property type="molecule type" value="Genomic_DNA"/>
</dbReference>